<evidence type="ECO:0000313" key="1">
    <source>
        <dbReference type="EMBL" id="PXZ08288.1"/>
    </source>
</evidence>
<proteinExistence type="predicted"/>
<protein>
    <submittedName>
        <fullName evidence="1">Uncharacterized protein</fullName>
    </submittedName>
</protein>
<accession>A0A2V4EUX1</accession>
<keyword evidence="2" id="KW-1185">Reference proteome</keyword>
<gene>
    <name evidence="1" type="ORF">DKK70_02820</name>
</gene>
<organism evidence="1 2">
    <name type="scientific">Gilliamella apicola</name>
    <dbReference type="NCBI Taxonomy" id="1196095"/>
    <lineage>
        <taxon>Bacteria</taxon>
        <taxon>Pseudomonadati</taxon>
        <taxon>Pseudomonadota</taxon>
        <taxon>Gammaproteobacteria</taxon>
        <taxon>Orbales</taxon>
        <taxon>Orbaceae</taxon>
        <taxon>Gilliamella</taxon>
    </lineage>
</organism>
<evidence type="ECO:0000313" key="2">
    <source>
        <dbReference type="Proteomes" id="UP000247932"/>
    </source>
</evidence>
<dbReference type="Proteomes" id="UP000247932">
    <property type="component" value="Unassembled WGS sequence"/>
</dbReference>
<dbReference type="AlphaFoldDB" id="A0A2V4EUX1"/>
<comment type="caution">
    <text evidence="1">The sequence shown here is derived from an EMBL/GenBank/DDBJ whole genome shotgun (WGS) entry which is preliminary data.</text>
</comment>
<dbReference type="RefSeq" id="WP_110432650.1">
    <property type="nucleotide sequence ID" value="NZ_QGLR01000006.1"/>
</dbReference>
<dbReference type="EMBL" id="QGLR01000006">
    <property type="protein sequence ID" value="PXZ08288.1"/>
    <property type="molecule type" value="Genomic_DNA"/>
</dbReference>
<sequence>MNNGIVNKRIEAAKILAMNSIENVICPECHQIFLKVQDVAINLIIERHLSCDICGAYNALRINLSKK</sequence>
<name>A0A2V4EUX1_9GAMM</name>
<dbReference type="OrthoDB" id="8085144at2"/>
<reference evidence="1 2" key="1">
    <citation type="submission" date="2018-05" db="EMBL/GenBank/DDBJ databases">
        <title>Reference genomes for bee gut microbiota database.</title>
        <authorList>
            <person name="Ellegaard K.M."/>
        </authorList>
    </citation>
    <scope>NUCLEOTIDE SEQUENCE [LARGE SCALE GENOMIC DNA]</scope>
    <source>
        <strain evidence="1 2">ESL0182</strain>
    </source>
</reference>